<sequence>MNEFKSTIFFYVGQYALQLHTVYADNTAQYLTFAKLPVKFSLFKDAGIAQLVEQLTCNQ</sequence>
<dbReference type="KEGG" id="asol:BEN76_12070"/>
<proteinExistence type="predicted"/>
<protein>
    <submittedName>
        <fullName evidence="1">Uncharacterized protein</fullName>
    </submittedName>
</protein>
<evidence type="ECO:0000313" key="1">
    <source>
        <dbReference type="EMBL" id="APV37570.1"/>
    </source>
</evidence>
<evidence type="ECO:0000313" key="2">
    <source>
        <dbReference type="Proteomes" id="UP000185674"/>
    </source>
</evidence>
<reference evidence="1 2" key="1">
    <citation type="submission" date="2016-08" db="EMBL/GenBank/DDBJ databases">
        <title>Complete genome sequence of Acinetobacter baylyi strain GFJ2.</title>
        <authorList>
            <person name="Tabata M."/>
            <person name="Kuboki S."/>
            <person name="Gibu N."/>
            <person name="Kinouchi Y."/>
            <person name="Vangnai A."/>
            <person name="Kasai D."/>
            <person name="Fukuda M."/>
        </authorList>
    </citation>
    <scope>NUCLEOTIDE SEQUENCE [LARGE SCALE GENOMIC DNA]</scope>
    <source>
        <strain evidence="1 2">GFJ2</strain>
    </source>
</reference>
<name>A0A1P8EMV1_9GAMM</name>
<dbReference type="EMBL" id="CP016896">
    <property type="protein sequence ID" value="APV37570.1"/>
    <property type="molecule type" value="Genomic_DNA"/>
</dbReference>
<dbReference type="AlphaFoldDB" id="A0A1P8EMV1"/>
<gene>
    <name evidence="1" type="ORF">BEN76_12070</name>
</gene>
<organism evidence="1 2">
    <name type="scientific">Acinetobacter soli</name>
    <dbReference type="NCBI Taxonomy" id="487316"/>
    <lineage>
        <taxon>Bacteria</taxon>
        <taxon>Pseudomonadati</taxon>
        <taxon>Pseudomonadota</taxon>
        <taxon>Gammaproteobacteria</taxon>
        <taxon>Moraxellales</taxon>
        <taxon>Moraxellaceae</taxon>
        <taxon>Acinetobacter</taxon>
    </lineage>
</organism>
<dbReference type="Proteomes" id="UP000185674">
    <property type="component" value="Chromosome"/>
</dbReference>
<accession>A0A1P8EMV1</accession>